<organism evidence="1 2">
    <name type="scientific">Araneus ventricosus</name>
    <name type="common">Orbweaver spider</name>
    <name type="synonym">Epeira ventricosa</name>
    <dbReference type="NCBI Taxonomy" id="182803"/>
    <lineage>
        <taxon>Eukaryota</taxon>
        <taxon>Metazoa</taxon>
        <taxon>Ecdysozoa</taxon>
        <taxon>Arthropoda</taxon>
        <taxon>Chelicerata</taxon>
        <taxon>Arachnida</taxon>
        <taxon>Araneae</taxon>
        <taxon>Araneomorphae</taxon>
        <taxon>Entelegynae</taxon>
        <taxon>Araneoidea</taxon>
        <taxon>Araneidae</taxon>
        <taxon>Araneus</taxon>
    </lineage>
</organism>
<comment type="caution">
    <text evidence="1">The sequence shown here is derived from an EMBL/GenBank/DDBJ whole genome shotgun (WGS) entry which is preliminary data.</text>
</comment>
<protein>
    <submittedName>
        <fullName evidence="1">Uncharacterized protein</fullName>
    </submittedName>
</protein>
<proteinExistence type="predicted"/>
<sequence>MTRRTSELTPTLQTSAPHQHFLLPGLTPDWVGQGGVGVLYHTSGEDVWSL</sequence>
<gene>
    <name evidence="1" type="ORF">AVEN_46917_1</name>
</gene>
<dbReference type="EMBL" id="BGPR01032594">
    <property type="protein sequence ID" value="GBO06175.1"/>
    <property type="molecule type" value="Genomic_DNA"/>
</dbReference>
<dbReference type="Proteomes" id="UP000499080">
    <property type="component" value="Unassembled WGS sequence"/>
</dbReference>
<evidence type="ECO:0000313" key="1">
    <source>
        <dbReference type="EMBL" id="GBO06175.1"/>
    </source>
</evidence>
<feature type="non-terminal residue" evidence="1">
    <location>
        <position position="50"/>
    </location>
</feature>
<keyword evidence="2" id="KW-1185">Reference proteome</keyword>
<name>A0A4Y2TZR1_ARAVE</name>
<reference evidence="1 2" key="1">
    <citation type="journal article" date="2019" name="Sci. Rep.">
        <title>Orb-weaving spider Araneus ventricosus genome elucidates the spidroin gene catalogue.</title>
        <authorList>
            <person name="Kono N."/>
            <person name="Nakamura H."/>
            <person name="Ohtoshi R."/>
            <person name="Moran D.A.P."/>
            <person name="Shinohara A."/>
            <person name="Yoshida Y."/>
            <person name="Fujiwara M."/>
            <person name="Mori M."/>
            <person name="Tomita M."/>
            <person name="Arakawa K."/>
        </authorList>
    </citation>
    <scope>NUCLEOTIDE SEQUENCE [LARGE SCALE GENOMIC DNA]</scope>
</reference>
<evidence type="ECO:0000313" key="2">
    <source>
        <dbReference type="Proteomes" id="UP000499080"/>
    </source>
</evidence>
<accession>A0A4Y2TZR1</accession>
<dbReference type="AlphaFoldDB" id="A0A4Y2TZR1"/>